<accession>A0AAP2F426</accession>
<dbReference type="EMBL" id="JAENMS010000016">
    <property type="protein sequence ID" value="MBL5936842.1"/>
    <property type="molecule type" value="Genomic_DNA"/>
</dbReference>
<dbReference type="RefSeq" id="WP_174341597.1">
    <property type="nucleotide sequence ID" value="NZ_JAENMR010000017.1"/>
</dbReference>
<sequence>MALLCDGCEQVTEYNVWYRDGGEYYYTARKSYHSPVLIRLSDVGSGDASLNVTYMTKNKCHHWWDSTFKIDDLSVPAFYKGLPMTDGCINSYTTASDYFPSYVYSKLILNETVTLQGDIKLYPNNILNPESGTPRQLYK</sequence>
<protein>
    <submittedName>
        <fullName evidence="1">Uncharacterized protein</fullName>
    </submittedName>
</protein>
<gene>
    <name evidence="1" type="ORF">I7V27_20625</name>
</gene>
<organism evidence="1 2">
    <name type="scientific">Lelliottia amnigena</name>
    <name type="common">Enterobacter amnigenus</name>
    <dbReference type="NCBI Taxonomy" id="61646"/>
    <lineage>
        <taxon>Bacteria</taxon>
        <taxon>Pseudomonadati</taxon>
        <taxon>Pseudomonadota</taxon>
        <taxon>Gammaproteobacteria</taxon>
        <taxon>Enterobacterales</taxon>
        <taxon>Enterobacteriaceae</taxon>
        <taxon>Lelliottia</taxon>
    </lineage>
</organism>
<dbReference type="AlphaFoldDB" id="A0AAP2F426"/>
<reference evidence="1" key="1">
    <citation type="submission" date="2020-12" db="EMBL/GenBank/DDBJ databases">
        <title>Draft genome sequence of Enterobacter spp., Lelliottia spp. and Serratia spp. isolated from drinking water reservoirs and lakes.</title>
        <authorList>
            <person name="Reitter C."/>
            <person name="Neuhaus K."/>
            <person name="Huegler M."/>
        </authorList>
    </citation>
    <scope>NUCLEOTIDE SEQUENCE</scope>
    <source>
        <strain evidence="1">TZW15</strain>
    </source>
</reference>
<evidence type="ECO:0000313" key="2">
    <source>
        <dbReference type="Proteomes" id="UP000653275"/>
    </source>
</evidence>
<comment type="caution">
    <text evidence="1">The sequence shown here is derived from an EMBL/GenBank/DDBJ whole genome shotgun (WGS) entry which is preliminary data.</text>
</comment>
<evidence type="ECO:0000313" key="1">
    <source>
        <dbReference type="EMBL" id="MBL5936842.1"/>
    </source>
</evidence>
<name>A0AAP2F426_LELAM</name>
<dbReference type="Proteomes" id="UP000653275">
    <property type="component" value="Unassembled WGS sequence"/>
</dbReference>
<proteinExistence type="predicted"/>